<accession>A0A2V1IQL2</accession>
<name>A0A2V1IQL2_9BACT</name>
<reference evidence="2" key="1">
    <citation type="submission" date="2018-02" db="EMBL/GenBank/DDBJ databases">
        <authorList>
            <person name="Clavel T."/>
            <person name="Strowig T."/>
        </authorList>
    </citation>
    <scope>NUCLEOTIDE SEQUENCE [LARGE SCALE GENOMIC DNA]</scope>
    <source>
        <strain evidence="2">DSM 103720</strain>
    </source>
</reference>
<gene>
    <name evidence="1" type="ORF">C5O23_03525</name>
</gene>
<keyword evidence="2" id="KW-1185">Reference proteome</keyword>
<organism evidence="1 2">
    <name type="scientific">Duncaniella muris</name>
    <dbReference type="NCBI Taxonomy" id="2094150"/>
    <lineage>
        <taxon>Bacteria</taxon>
        <taxon>Pseudomonadati</taxon>
        <taxon>Bacteroidota</taxon>
        <taxon>Bacteroidia</taxon>
        <taxon>Bacteroidales</taxon>
        <taxon>Muribaculaceae</taxon>
        <taxon>Duncaniella</taxon>
    </lineage>
</organism>
<protein>
    <submittedName>
        <fullName evidence="1">Uncharacterized protein</fullName>
    </submittedName>
</protein>
<dbReference type="GeneID" id="82525422"/>
<dbReference type="EMBL" id="PUEC01000005">
    <property type="protein sequence ID" value="PWB03471.1"/>
    <property type="molecule type" value="Genomic_DNA"/>
</dbReference>
<evidence type="ECO:0000313" key="1">
    <source>
        <dbReference type="EMBL" id="PWB03471.1"/>
    </source>
</evidence>
<evidence type="ECO:0000313" key="2">
    <source>
        <dbReference type="Proteomes" id="UP000244905"/>
    </source>
</evidence>
<proteinExistence type="predicted"/>
<dbReference type="Proteomes" id="UP000244905">
    <property type="component" value="Unassembled WGS sequence"/>
</dbReference>
<comment type="caution">
    <text evidence="1">The sequence shown here is derived from an EMBL/GenBank/DDBJ whole genome shotgun (WGS) entry which is preliminary data.</text>
</comment>
<dbReference type="RefSeq" id="WP_107031581.1">
    <property type="nucleotide sequence ID" value="NZ_CAPLCR010000020.1"/>
</dbReference>
<dbReference type="AlphaFoldDB" id="A0A2V1IQL2"/>
<sequence>MSTAKELPHEKAEWKGYTLDELRYMRAYTAARIEISRDRLKRNFTGLKKANPVKSGGMLGKVLGTLSYLDIALVTFRLGSKAFKIMRWFKRK</sequence>